<comment type="caution">
    <text evidence="2">The sequence shown here is derived from an EMBL/GenBank/DDBJ whole genome shotgun (WGS) entry which is preliminary data.</text>
</comment>
<dbReference type="EMBL" id="BART01004275">
    <property type="protein sequence ID" value="GAG68908.1"/>
    <property type="molecule type" value="Genomic_DNA"/>
</dbReference>
<dbReference type="SUPFAM" id="SSF50985">
    <property type="entry name" value="RCC1/BLIP-II"/>
    <property type="match status" value="1"/>
</dbReference>
<feature type="non-terminal residue" evidence="2">
    <location>
        <position position="115"/>
    </location>
</feature>
<dbReference type="InterPro" id="IPR009091">
    <property type="entry name" value="RCC1/BLIP-II"/>
</dbReference>
<evidence type="ECO:0000256" key="1">
    <source>
        <dbReference type="SAM" id="MobiDB-lite"/>
    </source>
</evidence>
<accession>X1A803</accession>
<gene>
    <name evidence="2" type="ORF">S01H4_10902</name>
</gene>
<name>X1A803_9ZZZZ</name>
<reference evidence="2" key="1">
    <citation type="journal article" date="2014" name="Front. Microbiol.">
        <title>High frequency of phylogenetically diverse reductive dehalogenase-homologous genes in deep subseafloor sedimentary metagenomes.</title>
        <authorList>
            <person name="Kawai M."/>
            <person name="Futagami T."/>
            <person name="Toyoda A."/>
            <person name="Takaki Y."/>
            <person name="Nishi S."/>
            <person name="Hori S."/>
            <person name="Arai W."/>
            <person name="Tsubouchi T."/>
            <person name="Morono Y."/>
            <person name="Uchiyama I."/>
            <person name="Ito T."/>
            <person name="Fujiyama A."/>
            <person name="Inagaki F."/>
            <person name="Takami H."/>
        </authorList>
    </citation>
    <scope>NUCLEOTIDE SEQUENCE</scope>
    <source>
        <strain evidence="2">Expedition CK06-06</strain>
    </source>
</reference>
<feature type="compositionally biased region" description="Acidic residues" evidence="1">
    <location>
        <begin position="28"/>
        <end position="38"/>
    </location>
</feature>
<dbReference type="Pfam" id="PF13540">
    <property type="entry name" value="RCC1_2"/>
    <property type="match status" value="1"/>
</dbReference>
<sequence length="115" mass="11875">MHFSASPRQAIANLGFLLLSPLSYAVDTDGDGLDDSDETNTGTYVSPSDTGTDPNDADTDNDTIPDGLDLPPGRNPLVADWAVTTGNSHTCALDDSGVVCWGFNSSGQATVLSSP</sequence>
<evidence type="ECO:0000313" key="2">
    <source>
        <dbReference type="EMBL" id="GAG68908.1"/>
    </source>
</evidence>
<dbReference type="AlphaFoldDB" id="X1A803"/>
<feature type="region of interest" description="Disordered" evidence="1">
    <location>
        <begin position="27"/>
        <end position="76"/>
    </location>
</feature>
<organism evidence="2">
    <name type="scientific">marine sediment metagenome</name>
    <dbReference type="NCBI Taxonomy" id="412755"/>
    <lineage>
        <taxon>unclassified sequences</taxon>
        <taxon>metagenomes</taxon>
        <taxon>ecological metagenomes</taxon>
    </lineage>
</organism>
<proteinExistence type="predicted"/>
<protein>
    <submittedName>
        <fullName evidence="2">Uncharacterized protein</fullName>
    </submittedName>
</protein>
<dbReference type="Gene3D" id="2.130.10.30">
    <property type="entry name" value="Regulator of chromosome condensation 1/beta-lactamase-inhibitor protein II"/>
    <property type="match status" value="1"/>
</dbReference>
<feature type="compositionally biased region" description="Polar residues" evidence="1">
    <location>
        <begin position="39"/>
        <end position="48"/>
    </location>
</feature>